<protein>
    <submittedName>
        <fullName evidence="8">ATP synthase subunit 4</fullName>
    </submittedName>
</protein>
<proteinExistence type="predicted"/>
<organism evidence="8">
    <name type="scientific">Hemiarma marina</name>
    <dbReference type="NCBI Taxonomy" id="1848298"/>
    <lineage>
        <taxon>Eukaryota</taxon>
        <taxon>Cryptophyceae</taxon>
        <taxon>Cyathomonadacea</taxon>
        <taxon>Goniomonadaceae</taxon>
    </lineage>
</organism>
<dbReference type="GO" id="GO:0031966">
    <property type="term" value="C:mitochondrial membrane"/>
    <property type="evidence" value="ECO:0007669"/>
    <property type="project" value="UniProtKB-SubCell"/>
</dbReference>
<dbReference type="InterPro" id="IPR008688">
    <property type="entry name" value="ATP_synth_Bsub_B/MI25"/>
</dbReference>
<evidence type="ECO:0000256" key="1">
    <source>
        <dbReference type="ARBA" id="ARBA00004325"/>
    </source>
</evidence>
<evidence type="ECO:0000256" key="4">
    <source>
        <dbReference type="ARBA" id="ARBA00022781"/>
    </source>
</evidence>
<keyword evidence="7" id="KW-0472">Membrane</keyword>
<comment type="subcellular location">
    <subcellularLocation>
        <location evidence="1">Mitochondrion membrane</location>
    </subcellularLocation>
</comment>
<keyword evidence="6 8" id="KW-0496">Mitochondrion</keyword>
<evidence type="ECO:0000256" key="6">
    <source>
        <dbReference type="ARBA" id="ARBA00023128"/>
    </source>
</evidence>
<dbReference type="GO" id="GO:0015986">
    <property type="term" value="P:proton motive force-driven ATP synthesis"/>
    <property type="evidence" value="ECO:0007669"/>
    <property type="project" value="InterPro"/>
</dbReference>
<reference evidence="8" key="1">
    <citation type="submission" date="2019-12" db="EMBL/GenBank/DDBJ databases">
        <title>Mitochondrial genomes of Hemiarma marina and Leucocryptos marina revised the evolution of cytochrome c maturation in Cryptista.</title>
        <authorList>
            <person name="Nishimura Y."/>
            <person name="Kume K."/>
            <person name="Sonehara K."/>
            <person name="Tanifuji G."/>
            <person name="Shiratori T."/>
            <person name="Ishida K."/>
            <person name="Hashimoto T."/>
            <person name="Inagaki Y."/>
            <person name="Ohkuma M."/>
        </authorList>
    </citation>
    <scope>NUCLEOTIDE SEQUENCE</scope>
    <source>
        <strain evidence="8">SRT149</strain>
    </source>
</reference>
<geneLocation type="mitochondrion" evidence="8"/>
<accession>A0A679EJY5</accession>
<evidence type="ECO:0000256" key="3">
    <source>
        <dbReference type="ARBA" id="ARBA00022547"/>
    </source>
</evidence>
<dbReference type="Pfam" id="PF05405">
    <property type="entry name" value="Mt_ATP-synt_B"/>
    <property type="match status" value="1"/>
</dbReference>
<name>A0A679EJY5_9CRYP</name>
<evidence type="ECO:0000256" key="2">
    <source>
        <dbReference type="ARBA" id="ARBA00022448"/>
    </source>
</evidence>
<keyword evidence="4" id="KW-0375">Hydrogen ion transport</keyword>
<dbReference type="AlphaFoldDB" id="A0A679EJY5"/>
<gene>
    <name evidence="8" type="primary">atp4</name>
</gene>
<evidence type="ECO:0000256" key="7">
    <source>
        <dbReference type="ARBA" id="ARBA00023136"/>
    </source>
</evidence>
<keyword evidence="3" id="KW-0138">CF(0)</keyword>
<dbReference type="GO" id="GO:0045259">
    <property type="term" value="C:proton-transporting ATP synthase complex"/>
    <property type="evidence" value="ECO:0007669"/>
    <property type="project" value="UniProtKB-KW"/>
</dbReference>
<keyword evidence="2" id="KW-0813">Transport</keyword>
<evidence type="ECO:0000313" key="8">
    <source>
        <dbReference type="EMBL" id="BBQ05354.1"/>
    </source>
</evidence>
<sequence length="282" mass="30836">MSHGTFLGILTGLFLISKEIIVVNAETVVAVSTTLTFTILVKYAGAGFLASLDEEADKIEELFEQSRTLEKSMVAELKEYYGTQGALATEFAALETSLASQLGTWMGTHEAYFEGEWKSAMEAKLARLASLEAQAVDAFQSTFVSVFVEGAYEASWDSEADEEATFAELEEILGAGQYSTWSVDAEDGSADDVNGVDFAYDAAAAKEENSEFSASLVVAPAAYEYLGDAEKVSAAELNDPNYQVEFFYDADFYTGDWWQNHNWKKSDWNSEWDGSNGSAFNG</sequence>
<dbReference type="EMBL" id="LC515367">
    <property type="protein sequence ID" value="BBQ05354.1"/>
    <property type="molecule type" value="Genomic_DNA"/>
</dbReference>
<dbReference type="GO" id="GO:0015078">
    <property type="term" value="F:proton transmembrane transporter activity"/>
    <property type="evidence" value="ECO:0007669"/>
    <property type="project" value="InterPro"/>
</dbReference>
<keyword evidence="5" id="KW-0406">Ion transport</keyword>
<evidence type="ECO:0000256" key="5">
    <source>
        <dbReference type="ARBA" id="ARBA00023065"/>
    </source>
</evidence>